<protein>
    <recommendedName>
        <fullName evidence="2">Autolysin</fullName>
    </recommendedName>
    <alternativeName>
        <fullName evidence="1">Cell wall hydrolase</fullName>
    </alternativeName>
</protein>
<dbReference type="InterPro" id="IPR036505">
    <property type="entry name" value="Amidase/PGRP_sf"/>
</dbReference>
<proteinExistence type="predicted"/>
<dbReference type="InterPro" id="IPR002502">
    <property type="entry name" value="Amidase_domain"/>
</dbReference>
<reference evidence="5 6" key="1">
    <citation type="submission" date="2020-08" db="EMBL/GenBank/DDBJ databases">
        <title>Genomic Encyclopedia of Type Strains, Phase IV (KMG-IV): sequencing the most valuable type-strain genomes for metagenomic binning, comparative biology and taxonomic classification.</title>
        <authorList>
            <person name="Goeker M."/>
        </authorList>
    </citation>
    <scope>NUCLEOTIDE SEQUENCE [LARGE SCALE GENOMIC DNA]</scope>
    <source>
        <strain evidence="5 6">DSM 24696</strain>
    </source>
</reference>
<feature type="domain" description="N-acetylmuramoyl-L-alanine amidase" evidence="4">
    <location>
        <begin position="9"/>
        <end position="137"/>
    </location>
</feature>
<dbReference type="GO" id="GO:0008745">
    <property type="term" value="F:N-acetylmuramoyl-L-alanine amidase activity"/>
    <property type="evidence" value="ECO:0007669"/>
    <property type="project" value="InterPro"/>
</dbReference>
<comment type="caution">
    <text evidence="5">The sequence shown here is derived from an EMBL/GenBank/DDBJ whole genome shotgun (WGS) entry which is preliminary data.</text>
</comment>
<evidence type="ECO:0000256" key="1">
    <source>
        <dbReference type="ARBA" id="ARBA00030881"/>
    </source>
</evidence>
<dbReference type="SMART" id="SM00644">
    <property type="entry name" value="Ami_2"/>
    <property type="match status" value="1"/>
</dbReference>
<evidence type="ECO:0000259" key="4">
    <source>
        <dbReference type="SMART" id="SM00644"/>
    </source>
</evidence>
<evidence type="ECO:0000313" key="6">
    <source>
        <dbReference type="Proteomes" id="UP000551878"/>
    </source>
</evidence>
<dbReference type="AlphaFoldDB" id="A0A840QRQ0"/>
<dbReference type="GO" id="GO:0009253">
    <property type="term" value="P:peptidoglycan catabolic process"/>
    <property type="evidence" value="ECO:0007669"/>
    <property type="project" value="InterPro"/>
</dbReference>
<dbReference type="Proteomes" id="UP000551878">
    <property type="component" value="Unassembled WGS sequence"/>
</dbReference>
<dbReference type="EMBL" id="JACHHB010000009">
    <property type="protein sequence ID" value="MBB5174008.1"/>
    <property type="molecule type" value="Genomic_DNA"/>
</dbReference>
<dbReference type="Pfam" id="PF01510">
    <property type="entry name" value="Amidase_2"/>
    <property type="match status" value="1"/>
</dbReference>
<gene>
    <name evidence="5" type="ORF">HNQ41_002198</name>
</gene>
<evidence type="ECO:0000313" key="5">
    <source>
        <dbReference type="EMBL" id="MBB5174008.1"/>
    </source>
</evidence>
<organism evidence="5 6">
    <name type="scientific">Texcoconibacillus texcoconensis</name>
    <dbReference type="NCBI Taxonomy" id="1095777"/>
    <lineage>
        <taxon>Bacteria</taxon>
        <taxon>Bacillati</taxon>
        <taxon>Bacillota</taxon>
        <taxon>Bacilli</taxon>
        <taxon>Bacillales</taxon>
        <taxon>Bacillaceae</taxon>
        <taxon>Texcoconibacillus</taxon>
    </lineage>
</organism>
<sequence length="235" mass="26836">MVEDVRDEMPGGESERSVDQIEFVVRHHTASENDDAHSVARHHTEVNGWRTAGYHEIILRDGTIQLMYDPEVISNGVGGHNTSTYHISLVGAGSFTEAQEESWRERAQYNLDHLGLGINDVRGHQEFSGHRGNECPGRDMDAVREELEAYMDDQNDESDDENAEDNGGNEEDDDTLELSDWQWDMLEEHVEALEDEGHLDEGRWSPLVRERDLTVSELSWLAFITMSRQLQDEVE</sequence>
<feature type="region of interest" description="Disordered" evidence="3">
    <location>
        <begin position="151"/>
        <end position="175"/>
    </location>
</feature>
<name>A0A840QRQ0_9BACI</name>
<keyword evidence="6" id="KW-1185">Reference proteome</keyword>
<evidence type="ECO:0000256" key="2">
    <source>
        <dbReference type="ARBA" id="ARBA00032390"/>
    </source>
</evidence>
<dbReference type="Gene3D" id="3.40.80.10">
    <property type="entry name" value="Peptidoglycan recognition protein-like"/>
    <property type="match status" value="1"/>
</dbReference>
<evidence type="ECO:0000256" key="3">
    <source>
        <dbReference type="SAM" id="MobiDB-lite"/>
    </source>
</evidence>
<dbReference type="CDD" id="cd06583">
    <property type="entry name" value="PGRP"/>
    <property type="match status" value="1"/>
</dbReference>
<accession>A0A840QRQ0</accession>
<dbReference type="SUPFAM" id="SSF55846">
    <property type="entry name" value="N-acetylmuramoyl-L-alanine amidase-like"/>
    <property type="match status" value="1"/>
</dbReference>